<evidence type="ECO:0000313" key="4">
    <source>
        <dbReference type="Proteomes" id="UP001595907"/>
    </source>
</evidence>
<keyword evidence="1" id="KW-1133">Transmembrane helix</keyword>
<proteinExistence type="predicted"/>
<keyword evidence="1" id="KW-0472">Membrane</keyword>
<feature type="transmembrane region" description="Helical" evidence="1">
    <location>
        <begin position="260"/>
        <end position="281"/>
    </location>
</feature>
<feature type="transmembrane region" description="Helical" evidence="1">
    <location>
        <begin position="198"/>
        <end position="221"/>
    </location>
</feature>
<keyword evidence="1" id="KW-0812">Transmembrane</keyword>
<feature type="transmembrane region" description="Helical" evidence="1">
    <location>
        <begin position="131"/>
        <end position="148"/>
    </location>
</feature>
<evidence type="ECO:0000256" key="2">
    <source>
        <dbReference type="SAM" id="SignalP"/>
    </source>
</evidence>
<protein>
    <submittedName>
        <fullName evidence="3">DUF4271 domain-containing protein</fullName>
    </submittedName>
</protein>
<dbReference type="InterPro" id="IPR025367">
    <property type="entry name" value="DUF4271"/>
</dbReference>
<feature type="transmembrane region" description="Helical" evidence="1">
    <location>
        <begin position="160"/>
        <end position="177"/>
    </location>
</feature>
<dbReference type="Proteomes" id="UP001595907">
    <property type="component" value="Unassembled WGS sequence"/>
</dbReference>
<reference evidence="4" key="1">
    <citation type="journal article" date="2019" name="Int. J. Syst. Evol. Microbiol.">
        <title>The Global Catalogue of Microorganisms (GCM) 10K type strain sequencing project: providing services to taxonomists for standard genome sequencing and annotation.</title>
        <authorList>
            <consortium name="The Broad Institute Genomics Platform"/>
            <consortium name="The Broad Institute Genome Sequencing Center for Infectious Disease"/>
            <person name="Wu L."/>
            <person name="Ma J."/>
        </authorList>
    </citation>
    <scope>NUCLEOTIDE SEQUENCE [LARGE SCALE GENOMIC DNA]</scope>
    <source>
        <strain evidence="4">CECT 8289</strain>
    </source>
</reference>
<feature type="signal peptide" evidence="2">
    <location>
        <begin position="1"/>
        <end position="20"/>
    </location>
</feature>
<keyword evidence="4" id="KW-1185">Reference proteome</keyword>
<feature type="transmembrane region" description="Helical" evidence="1">
    <location>
        <begin position="227"/>
        <end position="248"/>
    </location>
</feature>
<accession>A0ABV8QSA5</accession>
<dbReference type="RefSeq" id="WP_379707974.1">
    <property type="nucleotide sequence ID" value="NZ_JBHSCZ010000001.1"/>
</dbReference>
<evidence type="ECO:0000256" key="1">
    <source>
        <dbReference type="SAM" id="Phobius"/>
    </source>
</evidence>
<organism evidence="3 4">
    <name type="scientific">Ferruginibacter yonginensis</name>
    <dbReference type="NCBI Taxonomy" id="1310416"/>
    <lineage>
        <taxon>Bacteria</taxon>
        <taxon>Pseudomonadati</taxon>
        <taxon>Bacteroidota</taxon>
        <taxon>Chitinophagia</taxon>
        <taxon>Chitinophagales</taxon>
        <taxon>Chitinophagaceae</taxon>
        <taxon>Ferruginibacter</taxon>
    </lineage>
</organism>
<sequence length="292" mass="33750">MKRLLAFGVFWLLFLFKLQAQTAVDTTLLSKPTIDTVVNKQAPQKQPMVRLLDSNFLLNAKQTPQAFVTKVKNRQSNEPFFYIISLLFLLVGLMRTFFSRYFNTLFRVFFNSSLRQNQLTDQLEQAKIPSLIFNLNFVIVTGIYIYLYVHNKILGDTTHNALLCFYCIAAVGICYFVKFLVLKLSGWLTGYQSAANTYIFIVFLINKVIGIFLLPIILFMAFSVQKIVAIVIFISILLLSLVVILRYLRSYSMLQHKFKVAGFHFLLYIISVEILPIMLIYKTVMMFISNNS</sequence>
<name>A0ABV8QSA5_9BACT</name>
<feature type="transmembrane region" description="Helical" evidence="1">
    <location>
        <begin position="80"/>
        <end position="98"/>
    </location>
</feature>
<evidence type="ECO:0000313" key="3">
    <source>
        <dbReference type="EMBL" id="MFC4262502.1"/>
    </source>
</evidence>
<gene>
    <name evidence="3" type="ORF">ACFOWM_06420</name>
</gene>
<feature type="chain" id="PRO_5045888351" evidence="2">
    <location>
        <begin position="21"/>
        <end position="292"/>
    </location>
</feature>
<dbReference type="EMBL" id="JBHSCZ010000001">
    <property type="protein sequence ID" value="MFC4262502.1"/>
    <property type="molecule type" value="Genomic_DNA"/>
</dbReference>
<comment type="caution">
    <text evidence="3">The sequence shown here is derived from an EMBL/GenBank/DDBJ whole genome shotgun (WGS) entry which is preliminary data.</text>
</comment>
<keyword evidence="2" id="KW-0732">Signal</keyword>
<dbReference type="Pfam" id="PF14093">
    <property type="entry name" value="DUF4271"/>
    <property type="match status" value="1"/>
</dbReference>